<dbReference type="InterPro" id="IPR023614">
    <property type="entry name" value="Porin_dom_sf"/>
</dbReference>
<comment type="subcellular location">
    <subcellularLocation>
        <location evidence="1">Cell outer membrane</location>
        <topology evidence="1">Multi-pass membrane protein</topology>
    </subcellularLocation>
</comment>
<accession>A0A2P7RDN7</accession>
<evidence type="ECO:0000256" key="5">
    <source>
        <dbReference type="SAM" id="SignalP"/>
    </source>
</evidence>
<feature type="chain" id="PRO_5015137337" evidence="5">
    <location>
        <begin position="21"/>
        <end position="358"/>
    </location>
</feature>
<evidence type="ECO:0000313" key="7">
    <source>
        <dbReference type="EMBL" id="PSJ48335.1"/>
    </source>
</evidence>
<keyword evidence="4" id="KW-0472">Membrane</keyword>
<dbReference type="GO" id="GO:0034220">
    <property type="term" value="P:monoatomic ion transmembrane transport"/>
    <property type="evidence" value="ECO:0007669"/>
    <property type="project" value="InterPro"/>
</dbReference>
<dbReference type="SUPFAM" id="SSF56935">
    <property type="entry name" value="Porins"/>
    <property type="match status" value="1"/>
</dbReference>
<proteinExistence type="inferred from homology"/>
<dbReference type="InterPro" id="IPR033900">
    <property type="entry name" value="Gram_neg_porin_domain"/>
</dbReference>
<dbReference type="PANTHER" id="PTHR34501">
    <property type="entry name" value="PROTEIN YDDL-RELATED"/>
    <property type="match status" value="1"/>
</dbReference>
<keyword evidence="8" id="KW-1185">Reference proteome</keyword>
<dbReference type="Proteomes" id="UP000242181">
    <property type="component" value="Unassembled WGS sequence"/>
</dbReference>
<evidence type="ECO:0000259" key="6">
    <source>
        <dbReference type="Pfam" id="PF13609"/>
    </source>
</evidence>
<dbReference type="Pfam" id="PF13609">
    <property type="entry name" value="Porin_4"/>
    <property type="match status" value="1"/>
</dbReference>
<dbReference type="PRINTS" id="PR00183">
    <property type="entry name" value="ECOLIPORIN"/>
</dbReference>
<gene>
    <name evidence="7" type="ORF">C7I36_00490</name>
</gene>
<evidence type="ECO:0000256" key="4">
    <source>
        <dbReference type="ARBA" id="ARBA00023136"/>
    </source>
</evidence>
<evidence type="ECO:0000256" key="2">
    <source>
        <dbReference type="ARBA" id="ARBA00007539"/>
    </source>
</evidence>
<dbReference type="CDD" id="cd00342">
    <property type="entry name" value="gram_neg_porins"/>
    <property type="match status" value="1"/>
</dbReference>
<organism evidence="7 8">
    <name type="scientific">Zobellella taiwanensis</name>
    <dbReference type="NCBI Taxonomy" id="347535"/>
    <lineage>
        <taxon>Bacteria</taxon>
        <taxon>Pseudomonadati</taxon>
        <taxon>Pseudomonadota</taxon>
        <taxon>Gammaproteobacteria</taxon>
        <taxon>Aeromonadales</taxon>
        <taxon>Aeromonadaceae</taxon>
        <taxon>Zobellella</taxon>
    </lineage>
</organism>
<protein>
    <submittedName>
        <fullName evidence="7">Porin</fullName>
    </submittedName>
</protein>
<keyword evidence="3 5" id="KW-0732">Signal</keyword>
<feature type="signal peptide" evidence="5">
    <location>
        <begin position="1"/>
        <end position="20"/>
    </location>
</feature>
<dbReference type="RefSeq" id="WP_106451788.1">
    <property type="nucleotide sequence ID" value="NZ_PXYH01000001.1"/>
</dbReference>
<evidence type="ECO:0000256" key="3">
    <source>
        <dbReference type="ARBA" id="ARBA00022729"/>
    </source>
</evidence>
<dbReference type="OrthoDB" id="784582at2"/>
<dbReference type="AlphaFoldDB" id="A0A2P7RDN7"/>
<evidence type="ECO:0000313" key="8">
    <source>
        <dbReference type="Proteomes" id="UP000242181"/>
    </source>
</evidence>
<dbReference type="Gene3D" id="2.40.160.10">
    <property type="entry name" value="Porin"/>
    <property type="match status" value="1"/>
</dbReference>
<dbReference type="GO" id="GO:0015288">
    <property type="term" value="F:porin activity"/>
    <property type="evidence" value="ECO:0007669"/>
    <property type="project" value="InterPro"/>
</dbReference>
<comment type="caution">
    <text evidence="7">The sequence shown here is derived from an EMBL/GenBank/DDBJ whole genome shotgun (WGS) entry which is preliminary data.</text>
</comment>
<dbReference type="InterPro" id="IPR001897">
    <property type="entry name" value="Porin_gammaproteobac"/>
</dbReference>
<dbReference type="PANTHER" id="PTHR34501:SF2">
    <property type="entry name" value="OUTER MEMBRANE PORIN F-RELATED"/>
    <property type="match status" value="1"/>
</dbReference>
<comment type="similarity">
    <text evidence="2">Belongs to the Gram-negative porin family.</text>
</comment>
<dbReference type="GO" id="GO:0009279">
    <property type="term" value="C:cell outer membrane"/>
    <property type="evidence" value="ECO:0007669"/>
    <property type="project" value="UniProtKB-SubCell"/>
</dbReference>
<sequence>MKKTILALTIPALFATSASAVTVYSDDSSAVDVYGRIQYEAGEIRKSDEKFGGEGEARLGINAKYNLNQDVDLIGKLEWQVTAESDNATGSDSIDARYAYLGFRFQDTTELTFGKSETPFAQLSDYTDQFNAFGAAAYDHNWRPDDQIRVAYAANGFDLRAGYAFGDANRNDSFGSRTVDVDLGEFDPDLDGLTVPVVVDGAADLKQKNQYALSAGYNFAAGPGDAGVVAAYERVNFDGNPALNVKDQELDKWGLGVNYALDGFYGAVVYGQSEQSNTVDADFWEAYGSYNVDAWTVRAAFNFKKADANIVGPRVLVEEYVLGAQYAFNAKTKMYAEYVIDEAKDGEDQYALGLQYNF</sequence>
<reference evidence="7 8" key="1">
    <citation type="submission" date="2018-03" db="EMBL/GenBank/DDBJ databases">
        <title>The draft genome of Zobellella taiwanensis JCM 13381.</title>
        <authorList>
            <person name="Liu L."/>
            <person name="Li L."/>
            <person name="Wang T."/>
            <person name="Zhang X."/>
            <person name="Liang L."/>
        </authorList>
    </citation>
    <scope>NUCLEOTIDE SEQUENCE [LARGE SCALE GENOMIC DNA]</scope>
    <source>
        <strain evidence="7 8">JCM 13381</strain>
    </source>
</reference>
<dbReference type="EMBL" id="PXYH01000001">
    <property type="protein sequence ID" value="PSJ48335.1"/>
    <property type="molecule type" value="Genomic_DNA"/>
</dbReference>
<name>A0A2P7RDN7_9GAMM</name>
<feature type="domain" description="Porin" evidence="6">
    <location>
        <begin position="7"/>
        <end position="344"/>
    </location>
</feature>
<dbReference type="InterPro" id="IPR050298">
    <property type="entry name" value="Gram-neg_bact_OMP"/>
</dbReference>
<evidence type="ECO:0000256" key="1">
    <source>
        <dbReference type="ARBA" id="ARBA00004571"/>
    </source>
</evidence>